<dbReference type="EMBL" id="QFCQ01000113">
    <property type="protein sequence ID" value="RDW12203.1"/>
    <property type="molecule type" value="Genomic_DNA"/>
</dbReference>
<gene>
    <name evidence="3" type="ORF">DIE28_14900</name>
</gene>
<dbReference type="Pfam" id="PF06082">
    <property type="entry name" value="YjbH"/>
    <property type="match status" value="1"/>
</dbReference>
<reference evidence="3 4" key="1">
    <citation type="submission" date="2018-05" db="EMBL/GenBank/DDBJ databases">
        <title>Whole genome sequencing of Paracoccus thiocyanatus SST.</title>
        <authorList>
            <person name="Ghosh W."/>
            <person name="Rameez M.J."/>
            <person name="Roy C."/>
        </authorList>
    </citation>
    <scope>NUCLEOTIDE SEQUENCE [LARGE SCALE GENOMIC DNA]</scope>
    <source>
        <strain evidence="3 4">SST</strain>
    </source>
</reference>
<evidence type="ECO:0000256" key="2">
    <source>
        <dbReference type="SAM" id="SignalP"/>
    </source>
</evidence>
<dbReference type="AlphaFoldDB" id="A0A3D8P809"/>
<evidence type="ECO:0000313" key="3">
    <source>
        <dbReference type="EMBL" id="RDW12203.1"/>
    </source>
</evidence>
<evidence type="ECO:0000313" key="4">
    <source>
        <dbReference type="Proteomes" id="UP000256679"/>
    </source>
</evidence>
<proteinExistence type="predicted"/>
<dbReference type="Proteomes" id="UP000256679">
    <property type="component" value="Unassembled WGS sequence"/>
</dbReference>
<protein>
    <submittedName>
        <fullName evidence="3">YjbH domain-containing protein</fullName>
    </submittedName>
</protein>
<feature type="region of interest" description="Disordered" evidence="1">
    <location>
        <begin position="490"/>
        <end position="512"/>
    </location>
</feature>
<keyword evidence="2" id="KW-0732">Signal</keyword>
<sequence length="746" mass="81509">MRAHSMLTRRLLASTVPVALLLGLGTSPARTDPLIGDVLNSYGLPGGVETPTAEMLPDGTLGGTISYNDAARRHNVIFQLHPRITTALRYSRVEGINDHNDLGHIWDRSFDVRFQFLDEAGWRPAVAVGLQDFLGTGVYSGEYIVASKTITPTIRASLGIGWGTLAGEPRVIDTTDSGGKPNVDQWFRGKARPFGSVTWQATDKLRLVAEYSNDRYTAFYRRPDGSVFEAPQGDGEPGSNFNLGAYYTFNPQYQLGLYTLGGDVFGAQFSFALNPRNAPFPSGLEKAPAPVRPRPAPAADPEGWSGAWAADPTAQPAIQTALKDALADEGQMLESMSLSANRAEVRIRNTRYIQHSEAVGRTARLMTRALPPSVETLVITSNAEGMATSSVVLKRSDVERLENTEAGRIATAAQLVDATPRPGDLVRTPGLFPRFRWNLGPYLELGLFDPQDPLRYEVGAQLKASYEIMPGLILSGTLRQRAFGSMEQRGPGIPCGSGNTPPPGMDRCGRGEHYTPDEYVSNPAYESFKGVPRVRSDTRMYTGNDSPTIPELTVAWYAQPTEQVYTRVTVGLLERAYGGVSGEVLWKPANSPLAFGAEVNRVKKRDFDDMFGFRDYEVTTGHLSAYYEFANGFTAQLDVGKYLAGDKGATVTLTREFANGWRVGAFATKTDMSEDQFGEGSFDKGITISLPITWAAGTPTRDRAGSTLRSLSRDGGARVDVSGRLYDKVRDAQSVKLYQGWGRFWR</sequence>
<feature type="signal peptide" evidence="2">
    <location>
        <begin position="1"/>
        <end position="29"/>
    </location>
</feature>
<keyword evidence="4" id="KW-1185">Reference proteome</keyword>
<dbReference type="RefSeq" id="WP_115756733.1">
    <property type="nucleotide sequence ID" value="NZ_QFCQ01000113.1"/>
</dbReference>
<dbReference type="InterPro" id="IPR010344">
    <property type="entry name" value="YbjH"/>
</dbReference>
<feature type="chain" id="PRO_5017735690" evidence="2">
    <location>
        <begin position="30"/>
        <end position="746"/>
    </location>
</feature>
<organism evidence="3 4">
    <name type="scientific">Paracoccus thiocyanatus</name>
    <dbReference type="NCBI Taxonomy" id="34006"/>
    <lineage>
        <taxon>Bacteria</taxon>
        <taxon>Pseudomonadati</taxon>
        <taxon>Pseudomonadota</taxon>
        <taxon>Alphaproteobacteria</taxon>
        <taxon>Rhodobacterales</taxon>
        <taxon>Paracoccaceae</taxon>
        <taxon>Paracoccus</taxon>
    </lineage>
</organism>
<name>A0A3D8P809_9RHOB</name>
<evidence type="ECO:0000256" key="1">
    <source>
        <dbReference type="SAM" id="MobiDB-lite"/>
    </source>
</evidence>
<accession>A0A3D8P809</accession>
<comment type="caution">
    <text evidence="3">The sequence shown here is derived from an EMBL/GenBank/DDBJ whole genome shotgun (WGS) entry which is preliminary data.</text>
</comment>